<comment type="caution">
    <text evidence="1">The sequence shown here is derived from an EMBL/GenBank/DDBJ whole genome shotgun (WGS) entry which is preliminary data.</text>
</comment>
<gene>
    <name evidence="1" type="ORF">DSO57_1016698</name>
</gene>
<keyword evidence="2" id="KW-1185">Reference proteome</keyword>
<evidence type="ECO:0000313" key="1">
    <source>
        <dbReference type="EMBL" id="KAJ9058016.1"/>
    </source>
</evidence>
<name>A0ACC2S6V4_9FUNG</name>
<dbReference type="EMBL" id="QTSX02005748">
    <property type="protein sequence ID" value="KAJ9058016.1"/>
    <property type="molecule type" value="Genomic_DNA"/>
</dbReference>
<sequence length="481" mass="54511">MKVAGLLQAAAIWGVCLGSPSGEAAVDGPKTEVRKIIFSGDPKNRIDVVFMGDGYTKKEKKKFFNDIERLTKDMFKGVTFRSWLPLFNIWAIHVESEESGIGYNGPKNTPFQLHRRNGQLRGIFPGNPTYARQVCKLTGEGGCDYPALIGNDDFYGGTGDEFIIATSSIKSGPMVLRHEMGHIFAKVGEEYDASNLYKGVNHATSLSELGWKDWLTGPVREERAMYRIIEYPWHDLFVDDWSKTFTSDGSYSRWQLVVTVTGADKKDSLEFLLDGKPLAWQSKGSVDREFYEWKGTSGFSKGEHTFQVSSLKPSGNSKIDQMLVSVNLYEFGSEDEFNMDNDNYSAYPTWDFKKQKSYRPTNEKCIMRNMLSTTFCNVCKESIWSQFLQRVSLIDSLDYKKNTLVLKTLKLGQFREGGKILGEKLVIEWKLNDSPATQYDGKLTIPSPAKGKWTAIVKFTSPEIHQKFPNWASHHQTIQVK</sequence>
<organism evidence="1 2">
    <name type="scientific">Entomophthora muscae</name>
    <dbReference type="NCBI Taxonomy" id="34485"/>
    <lineage>
        <taxon>Eukaryota</taxon>
        <taxon>Fungi</taxon>
        <taxon>Fungi incertae sedis</taxon>
        <taxon>Zoopagomycota</taxon>
        <taxon>Entomophthoromycotina</taxon>
        <taxon>Entomophthoromycetes</taxon>
        <taxon>Entomophthorales</taxon>
        <taxon>Entomophthoraceae</taxon>
        <taxon>Entomophthora</taxon>
    </lineage>
</organism>
<protein>
    <submittedName>
        <fullName evidence="1">Uncharacterized protein</fullName>
    </submittedName>
</protein>
<dbReference type="Proteomes" id="UP001165960">
    <property type="component" value="Unassembled WGS sequence"/>
</dbReference>
<reference evidence="1" key="1">
    <citation type="submission" date="2022-04" db="EMBL/GenBank/DDBJ databases">
        <title>Genome of the entomopathogenic fungus Entomophthora muscae.</title>
        <authorList>
            <person name="Elya C."/>
            <person name="Lovett B.R."/>
            <person name="Lee E."/>
            <person name="Macias A.M."/>
            <person name="Hajek A.E."/>
            <person name="De Bivort B.L."/>
            <person name="Kasson M.T."/>
            <person name="De Fine Licht H.H."/>
            <person name="Stajich J.E."/>
        </authorList>
    </citation>
    <scope>NUCLEOTIDE SEQUENCE</scope>
    <source>
        <strain evidence="1">Berkeley</strain>
    </source>
</reference>
<proteinExistence type="predicted"/>
<accession>A0ACC2S6V4</accession>
<evidence type="ECO:0000313" key="2">
    <source>
        <dbReference type="Proteomes" id="UP001165960"/>
    </source>
</evidence>